<evidence type="ECO:0000313" key="5">
    <source>
        <dbReference type="Proteomes" id="UP000005239"/>
    </source>
</evidence>
<dbReference type="InterPro" id="IPR019538">
    <property type="entry name" value="PSMD5"/>
</dbReference>
<organism evidence="4 5">
    <name type="scientific">Pristionchus pacificus</name>
    <name type="common">Parasitic nematode worm</name>
    <dbReference type="NCBI Taxonomy" id="54126"/>
    <lineage>
        <taxon>Eukaryota</taxon>
        <taxon>Metazoa</taxon>
        <taxon>Ecdysozoa</taxon>
        <taxon>Nematoda</taxon>
        <taxon>Chromadorea</taxon>
        <taxon>Rhabditida</taxon>
        <taxon>Rhabditina</taxon>
        <taxon>Diplogasteromorpha</taxon>
        <taxon>Diplogasteroidea</taxon>
        <taxon>Neodiplogasteridae</taxon>
        <taxon>Pristionchus</taxon>
    </lineage>
</organism>
<comment type="similarity">
    <text evidence="1">Belongs to the proteasome subunit S5B/HSM3 family.</text>
</comment>
<evidence type="ECO:0000256" key="2">
    <source>
        <dbReference type="ARBA" id="ARBA00014933"/>
    </source>
</evidence>
<keyword evidence="5" id="KW-1185">Reference proteome</keyword>
<dbReference type="PANTHER" id="PTHR13554:SF10">
    <property type="entry name" value="26S PROTEASOME NON-ATPASE REGULATORY SUBUNIT 5"/>
    <property type="match status" value="1"/>
</dbReference>
<dbReference type="AlphaFoldDB" id="A0A2A6D3J4"/>
<dbReference type="SUPFAM" id="SSF48371">
    <property type="entry name" value="ARM repeat"/>
    <property type="match status" value="1"/>
</dbReference>
<reference evidence="4" key="2">
    <citation type="submission" date="2022-06" db="UniProtKB">
        <authorList>
            <consortium name="EnsemblMetazoa"/>
        </authorList>
    </citation>
    <scope>IDENTIFICATION</scope>
    <source>
        <strain evidence="4">PS312</strain>
    </source>
</reference>
<dbReference type="Proteomes" id="UP000005239">
    <property type="component" value="Unassembled WGS sequence"/>
</dbReference>
<proteinExistence type="inferred from homology"/>
<dbReference type="Pfam" id="PF10508">
    <property type="entry name" value="Proteasom_PSMB"/>
    <property type="match status" value="1"/>
</dbReference>
<sequence length="945" mass="108531">MTGCTFDSSRFMDGLDEFRSGGSNEEIVEWDADKFIHIQKELMAGGVDVAVKVLNQLGEIDLNKVEDGDFTLDMVADAIRMALSKVDIQSLFMTAQPTLLRILSHPIPPYIKMKLINRLNEDKSLSQNALGGIGLATGVALARNLPIEELTKEISGLLAPVFTKSEIMTEYEHQMENGQNRMAVYEALGEALAQGFFSESMRTFFIQLERDITTDDYLVQMTSLTTLSDMIIKCKPPTSQKLIDLFGSVVYSLFESSRSSPDGGFVFEGAQKFLCEMVSLHPSILSSFPSLYPNLVNQVLNFSSLDALTRVRSFELFSLLARSDEGKSLLMSSSTTQCLSQFPLAIESSPIEMKTRLVQTLAFLFKEGSNENKKTFFMAIGPSFASTTVDLVKRPFNELKGSVYELWMNLLDCDFGCALLLGTPDFITWLLPYSGQNWTDSQAWGDICTALLKYPEIDPVMADRINSGVKEHTNPTQGAPMLNPSFYPQRDRKIVVSDKEALERLSVLLNGRLNTFNNNISAAKIRSELPIDVEKSFMPSKPLSWVITQIQCRDPNHHFEFDTRDEYVKFVPNGQTVQSMPAKTDSLLSMSRPSADRPKINIPVQLICDMINSKLREAKSGKYSVERINNGLVEMEILMDREDLLEFLKVHIETGDLFATLVPPKNAILKYNINADEEMRGVEGVKKSVKSMQLDEDNRRKDEEWNEEKRKREEKMKKGNDKWKDDERRRVEEDNWRNEERERESGRREILSDEEKARRLKEDLHRSFPHIRHLPYLIYLLQKVIHDLRGNVHIDDFRMHLDKLVGGTFDYELFGVSIFSELIYHRFIVVVDKRIDNVKVQLNPLIYDLRVEFMKGYLAGELYHFVRRHGRTSLHEFYDYVDARDSAYLHEEFPKWRVWGEKERMEDVRAQYKAHYEVYIEEGDYLSLNPEFIGVVASPFLHHDD</sequence>
<dbReference type="EnsemblMetazoa" id="PPA19869.1">
    <property type="protein sequence ID" value="PPA19869.1"/>
    <property type="gene ID" value="WBGene00109423"/>
</dbReference>
<accession>A0A8R1YD65</accession>
<feature type="compositionally biased region" description="Basic and acidic residues" evidence="3">
    <location>
        <begin position="696"/>
        <end position="749"/>
    </location>
</feature>
<evidence type="ECO:0000256" key="3">
    <source>
        <dbReference type="SAM" id="MobiDB-lite"/>
    </source>
</evidence>
<feature type="region of interest" description="Disordered" evidence="3">
    <location>
        <begin position="684"/>
        <end position="749"/>
    </location>
</feature>
<dbReference type="PANTHER" id="PTHR13554">
    <property type="entry name" value="26S PROTEASOME NON-ATPASE REGULATORY SUBUNIT 5-RELATED"/>
    <property type="match status" value="1"/>
</dbReference>
<name>A0A2A6D3J4_PRIPA</name>
<evidence type="ECO:0000313" key="4">
    <source>
        <dbReference type="EnsemblMetazoa" id="PPA19869.1"/>
    </source>
</evidence>
<gene>
    <name evidence="4" type="primary">WBGene00109423</name>
</gene>
<protein>
    <recommendedName>
        <fullName evidence="2">26S proteasome non-ATPase regulatory subunit 5</fullName>
    </recommendedName>
</protein>
<accession>A0A2A6D3J4</accession>
<dbReference type="InterPro" id="IPR016024">
    <property type="entry name" value="ARM-type_fold"/>
</dbReference>
<dbReference type="GO" id="GO:0043248">
    <property type="term" value="P:proteasome assembly"/>
    <property type="evidence" value="ECO:0007669"/>
    <property type="project" value="InterPro"/>
</dbReference>
<evidence type="ECO:0000256" key="1">
    <source>
        <dbReference type="ARBA" id="ARBA00006823"/>
    </source>
</evidence>
<reference evidence="5" key="1">
    <citation type="journal article" date="2008" name="Nat. Genet.">
        <title>The Pristionchus pacificus genome provides a unique perspective on nematode lifestyle and parasitism.</title>
        <authorList>
            <person name="Dieterich C."/>
            <person name="Clifton S.W."/>
            <person name="Schuster L.N."/>
            <person name="Chinwalla A."/>
            <person name="Delehaunty K."/>
            <person name="Dinkelacker I."/>
            <person name="Fulton L."/>
            <person name="Fulton R."/>
            <person name="Godfrey J."/>
            <person name="Minx P."/>
            <person name="Mitreva M."/>
            <person name="Roeseler W."/>
            <person name="Tian H."/>
            <person name="Witte H."/>
            <person name="Yang S.P."/>
            <person name="Wilson R.K."/>
            <person name="Sommer R.J."/>
        </authorList>
    </citation>
    <scope>NUCLEOTIDE SEQUENCE [LARGE SCALE GENOMIC DNA]</scope>
    <source>
        <strain evidence="5">PS312</strain>
    </source>
</reference>